<keyword evidence="2" id="KW-1185">Reference proteome</keyword>
<accession>A0A0L0G5Q1</accession>
<sequence length="252" mass="29700">MRADAWFNRGGGAGRAVVFSCYFNKKVDPQRGQFLADDNFKYIEKWYLSVVEKDLYAVIFHDGLSSEFLRKYSTMKITFHHVALGERSTNDERFFFYYKYLSEHPEITAVVMTDISDVVIQNDPFEFMMLTGDYIYAGRDYGNKMEDNGWLTPRERVCFVKGFDKEEHRLIKKKSQVYNAGVVGGYTDTMIEFLGEMTYYLSLCPIKFNCNMPVYNFVLHRSFETRIFSGFPWNSRFFMKEKDPLGVYIIHK</sequence>
<dbReference type="GeneID" id="25904009"/>
<name>A0A0L0G5Q1_9EUKA</name>
<dbReference type="OrthoDB" id="6324577at2759"/>
<organism evidence="1 2">
    <name type="scientific">Sphaeroforma arctica JP610</name>
    <dbReference type="NCBI Taxonomy" id="667725"/>
    <lineage>
        <taxon>Eukaryota</taxon>
        <taxon>Ichthyosporea</taxon>
        <taxon>Ichthyophonida</taxon>
        <taxon>Sphaeroforma</taxon>
    </lineage>
</organism>
<evidence type="ECO:0000313" key="1">
    <source>
        <dbReference type="EMBL" id="KNC84279.1"/>
    </source>
</evidence>
<proteinExistence type="predicted"/>
<dbReference type="EMBL" id="KQ241775">
    <property type="protein sequence ID" value="KNC84279.1"/>
    <property type="molecule type" value="Genomic_DNA"/>
</dbReference>
<reference evidence="1 2" key="1">
    <citation type="submission" date="2011-02" db="EMBL/GenBank/DDBJ databases">
        <title>The Genome Sequence of Sphaeroforma arctica JP610.</title>
        <authorList>
            <consortium name="The Broad Institute Genome Sequencing Platform"/>
            <person name="Russ C."/>
            <person name="Cuomo C."/>
            <person name="Young S.K."/>
            <person name="Zeng Q."/>
            <person name="Gargeya S."/>
            <person name="Alvarado L."/>
            <person name="Berlin A."/>
            <person name="Chapman S.B."/>
            <person name="Chen Z."/>
            <person name="Freedman E."/>
            <person name="Gellesch M."/>
            <person name="Goldberg J."/>
            <person name="Griggs A."/>
            <person name="Gujja S."/>
            <person name="Heilman E."/>
            <person name="Heiman D."/>
            <person name="Howarth C."/>
            <person name="Mehta T."/>
            <person name="Neiman D."/>
            <person name="Pearson M."/>
            <person name="Roberts A."/>
            <person name="Saif S."/>
            <person name="Shea T."/>
            <person name="Shenoy N."/>
            <person name="Sisk P."/>
            <person name="Stolte C."/>
            <person name="Sykes S."/>
            <person name="White J."/>
            <person name="Yandava C."/>
            <person name="Burger G."/>
            <person name="Gray M.W."/>
            <person name="Holland P.W.H."/>
            <person name="King N."/>
            <person name="Lang F.B.F."/>
            <person name="Roger A.J."/>
            <person name="Ruiz-Trillo I."/>
            <person name="Haas B."/>
            <person name="Nusbaum C."/>
            <person name="Birren B."/>
        </authorList>
    </citation>
    <scope>NUCLEOTIDE SEQUENCE [LARGE SCALE GENOMIC DNA]</scope>
    <source>
        <strain evidence="1 2">JP610</strain>
    </source>
</reference>
<dbReference type="eggNOG" id="ENOG502S19M">
    <property type="taxonomic scope" value="Eukaryota"/>
</dbReference>
<dbReference type="Proteomes" id="UP000054560">
    <property type="component" value="Unassembled WGS sequence"/>
</dbReference>
<protein>
    <recommendedName>
        <fullName evidence="3">DUF5672 domain-containing protein</fullName>
    </recommendedName>
</protein>
<evidence type="ECO:0000313" key="2">
    <source>
        <dbReference type="Proteomes" id="UP000054560"/>
    </source>
</evidence>
<dbReference type="RefSeq" id="XP_014158181.1">
    <property type="nucleotide sequence ID" value="XM_014302706.1"/>
</dbReference>
<evidence type="ECO:0008006" key="3">
    <source>
        <dbReference type="Google" id="ProtNLM"/>
    </source>
</evidence>
<gene>
    <name evidence="1" type="ORF">SARC_03505</name>
</gene>
<dbReference type="AlphaFoldDB" id="A0A0L0G5Q1"/>